<organism evidence="3 4">
    <name type="scientific">Bordetella bronchiseptica 253</name>
    <dbReference type="NCBI Taxonomy" id="568707"/>
    <lineage>
        <taxon>Bacteria</taxon>
        <taxon>Pseudomonadati</taxon>
        <taxon>Pseudomonadota</taxon>
        <taxon>Betaproteobacteria</taxon>
        <taxon>Burkholderiales</taxon>
        <taxon>Alcaligenaceae</taxon>
        <taxon>Bordetella</taxon>
    </lineage>
</organism>
<proteinExistence type="inferred from homology"/>
<evidence type="ECO:0000256" key="2">
    <source>
        <dbReference type="SAM" id="SignalP"/>
    </source>
</evidence>
<dbReference type="HOGENOM" id="CLU_045683_1_2_4"/>
<sequence length="325" mass="34176">MYRIVSALAVSVTCLAGMGAAQADQGAAAYPDKPIKIVIPYSAGGGTDQFMRIVSERASRVLGQPITILNKPGGSTVIGVNAVIGAAPDGYTLLVSTNTSYTLIPYVMSPPPYAPEKSLDYVATLGQTSMVLTANKTMPSDLKTVLDSARQSPGRYTYATYGVGSSTHLAGEVFMNDTGVEFRHIPYKGVEAVTALAGNQVDLMIDGINAAGTMLDAGKTQALVVLQRTRSQFLPDTPTLVEAGYPEAAENVISYVMAAPKGTPAAVIDKLQKSFAEALRDPGVLAQAKAMRTEAAFKGPAQTQAFVDSQSALFKDIVAKKNIKF</sequence>
<dbReference type="SUPFAM" id="SSF53850">
    <property type="entry name" value="Periplasmic binding protein-like II"/>
    <property type="match status" value="1"/>
</dbReference>
<dbReference type="Proteomes" id="UP000007564">
    <property type="component" value="Chromosome"/>
</dbReference>
<dbReference type="InterPro" id="IPR042100">
    <property type="entry name" value="Bug_dom1"/>
</dbReference>
<feature type="chain" id="PRO_5002200545" evidence="2">
    <location>
        <begin position="24"/>
        <end position="325"/>
    </location>
</feature>
<dbReference type="CDD" id="cd07012">
    <property type="entry name" value="PBP2_Bug_TTT"/>
    <property type="match status" value="1"/>
</dbReference>
<dbReference type="EMBL" id="HE965806">
    <property type="protein sequence ID" value="CCJ54875.1"/>
    <property type="molecule type" value="Genomic_DNA"/>
</dbReference>
<dbReference type="Gene3D" id="3.40.190.150">
    <property type="entry name" value="Bordetella uptake gene, domain 1"/>
    <property type="match status" value="1"/>
</dbReference>
<dbReference type="KEGG" id="bbh:BN112_2958"/>
<evidence type="ECO:0000313" key="3">
    <source>
        <dbReference type="EMBL" id="CCJ54875.1"/>
    </source>
</evidence>
<accession>A0A0C6P918</accession>
<keyword evidence="2" id="KW-0732">Signal</keyword>
<dbReference type="PANTHER" id="PTHR42928:SF5">
    <property type="entry name" value="BLR1237 PROTEIN"/>
    <property type="match status" value="1"/>
</dbReference>
<comment type="similarity">
    <text evidence="1">Belongs to the UPF0065 (bug) family.</text>
</comment>
<dbReference type="PANTHER" id="PTHR42928">
    <property type="entry name" value="TRICARBOXYLATE-BINDING PROTEIN"/>
    <property type="match status" value="1"/>
</dbReference>
<name>A0A0C6P918_BORBO</name>
<feature type="signal peptide" evidence="2">
    <location>
        <begin position="1"/>
        <end position="23"/>
    </location>
</feature>
<protein>
    <submittedName>
        <fullName evidence="3">Putative exported protein</fullName>
    </submittedName>
</protein>
<reference evidence="3 4" key="1">
    <citation type="journal article" date="2012" name="BMC Genomics">
        <title>Comparative genomics of the classical Bordetella subspecies: the evolution and exchange of virulence-associated diversity amongst closely related pathogens.</title>
        <authorList>
            <person name="Park J."/>
            <person name="Zhang Y."/>
            <person name="Buboltz A.M."/>
            <person name="Zhang X."/>
            <person name="Schuster S.C."/>
            <person name="Ahuja U."/>
            <person name="Liu M."/>
            <person name="Miller J.F."/>
            <person name="Sebaihia M."/>
            <person name="Bentley S.D."/>
            <person name="Parkhill J."/>
            <person name="Harvill E.T."/>
        </authorList>
    </citation>
    <scope>NUCLEOTIDE SEQUENCE [LARGE SCALE GENOMIC DNA]</scope>
    <source>
        <strain evidence="3 4">253</strain>
    </source>
</reference>
<evidence type="ECO:0000313" key="4">
    <source>
        <dbReference type="Proteomes" id="UP000007564"/>
    </source>
</evidence>
<dbReference type="GeneID" id="93202203"/>
<dbReference type="PIRSF" id="PIRSF017082">
    <property type="entry name" value="YflP"/>
    <property type="match status" value="1"/>
</dbReference>
<dbReference type="Gene3D" id="3.40.190.10">
    <property type="entry name" value="Periplasmic binding protein-like II"/>
    <property type="match status" value="1"/>
</dbReference>
<dbReference type="AlphaFoldDB" id="A0A0C6P918"/>
<dbReference type="InterPro" id="IPR005064">
    <property type="entry name" value="BUG"/>
</dbReference>
<dbReference type="OrthoDB" id="8678477at2"/>
<dbReference type="Pfam" id="PF03401">
    <property type="entry name" value="TctC"/>
    <property type="match status" value="1"/>
</dbReference>
<dbReference type="RefSeq" id="WP_003807753.1">
    <property type="nucleotide sequence ID" value="NC_019382.1"/>
</dbReference>
<evidence type="ECO:0000256" key="1">
    <source>
        <dbReference type="ARBA" id="ARBA00006987"/>
    </source>
</evidence>
<gene>
    <name evidence="3" type="ORF">BN112_2958</name>
</gene>